<dbReference type="InterPro" id="IPR017451">
    <property type="entry name" value="F-box-assoc_interact_dom"/>
</dbReference>
<accession>A0A6G1F0A6</accession>
<dbReference type="OrthoDB" id="642531at2759"/>
<sequence length="447" mass="49801">MHDGGGQKKIIFTTGTCKVFAVDLDGAGAPPEILFTPEDTTAGGCRVYYHRRLGLYEESLVPVGRTIEEIVFSSPVTTAWSDILKWLPAWSVTELSLVCRESRAMVTTNRFVRSHAVHANLIAKHPRIMLAMDYAAGEFADLDDLIISGNRPQICTSRPFVCSQPCHGLNLGRYRSSEFVFNPCTGYQALLHIDEHDIMGRTFTGVSALGYDAAIGRHVVAHLDYRERNFQTRGYKMRCRTLLVGDGDVAGWKCVKSPPRPVDLDVPPAYANGKIYWVVDSRLSAPPSSEAATCELLALDMEARRFEVIRGPPRRHGDGRMTLLELHGALCVACSDWVTEAINMWMVKDDGAWSLKYRIELMEFSPEYLSETTTPMAFDPMDGQILLNTGTSLGYYDPKTAALETIFSVVDVPENVDGLKYRFCPVICQESLVCPRMGMLINLQILE</sequence>
<dbReference type="Proteomes" id="UP000479710">
    <property type="component" value="Unassembled WGS sequence"/>
</dbReference>
<dbReference type="InterPro" id="IPR050796">
    <property type="entry name" value="SCF_F-box_component"/>
</dbReference>
<feature type="domain" description="F-box associated beta-propeller type 3" evidence="1">
    <location>
        <begin position="160"/>
        <end position="363"/>
    </location>
</feature>
<proteinExistence type="predicted"/>
<evidence type="ECO:0000259" key="1">
    <source>
        <dbReference type="Pfam" id="PF08268"/>
    </source>
</evidence>
<gene>
    <name evidence="2" type="ORF">E2562_030892</name>
</gene>
<evidence type="ECO:0000313" key="2">
    <source>
        <dbReference type="EMBL" id="KAF0930252.1"/>
    </source>
</evidence>
<keyword evidence="3" id="KW-1185">Reference proteome</keyword>
<protein>
    <recommendedName>
        <fullName evidence="1">F-box associated beta-propeller type 3 domain-containing protein</fullName>
    </recommendedName>
</protein>
<dbReference type="InterPro" id="IPR013187">
    <property type="entry name" value="F-box-assoc_dom_typ3"/>
</dbReference>
<organism evidence="2 3">
    <name type="scientific">Oryza meyeriana var. granulata</name>
    <dbReference type="NCBI Taxonomy" id="110450"/>
    <lineage>
        <taxon>Eukaryota</taxon>
        <taxon>Viridiplantae</taxon>
        <taxon>Streptophyta</taxon>
        <taxon>Embryophyta</taxon>
        <taxon>Tracheophyta</taxon>
        <taxon>Spermatophyta</taxon>
        <taxon>Magnoliopsida</taxon>
        <taxon>Liliopsida</taxon>
        <taxon>Poales</taxon>
        <taxon>Poaceae</taxon>
        <taxon>BOP clade</taxon>
        <taxon>Oryzoideae</taxon>
        <taxon>Oryzeae</taxon>
        <taxon>Oryzinae</taxon>
        <taxon>Oryza</taxon>
        <taxon>Oryza meyeriana</taxon>
    </lineage>
</organism>
<dbReference type="NCBIfam" id="TIGR01640">
    <property type="entry name" value="F_box_assoc_1"/>
    <property type="match status" value="1"/>
</dbReference>
<comment type="caution">
    <text evidence="2">The sequence shown here is derived from an EMBL/GenBank/DDBJ whole genome shotgun (WGS) entry which is preliminary data.</text>
</comment>
<dbReference type="PANTHER" id="PTHR31672:SF13">
    <property type="entry name" value="F-BOX PROTEIN CPR30-LIKE"/>
    <property type="match status" value="1"/>
</dbReference>
<dbReference type="EMBL" id="SPHZ02000002">
    <property type="protein sequence ID" value="KAF0930252.1"/>
    <property type="molecule type" value="Genomic_DNA"/>
</dbReference>
<name>A0A6G1F0A6_9ORYZ</name>
<evidence type="ECO:0000313" key="3">
    <source>
        <dbReference type="Proteomes" id="UP000479710"/>
    </source>
</evidence>
<dbReference type="AlphaFoldDB" id="A0A6G1F0A6"/>
<dbReference type="PANTHER" id="PTHR31672">
    <property type="entry name" value="BNACNNG10540D PROTEIN"/>
    <property type="match status" value="1"/>
</dbReference>
<dbReference type="Pfam" id="PF08268">
    <property type="entry name" value="FBA_3"/>
    <property type="match status" value="1"/>
</dbReference>
<reference evidence="2 3" key="1">
    <citation type="submission" date="2019-11" db="EMBL/GenBank/DDBJ databases">
        <title>Whole genome sequence of Oryza granulata.</title>
        <authorList>
            <person name="Li W."/>
        </authorList>
    </citation>
    <scope>NUCLEOTIDE SEQUENCE [LARGE SCALE GENOMIC DNA]</scope>
    <source>
        <strain evidence="3">cv. Menghai</strain>
        <tissue evidence="2">Leaf</tissue>
    </source>
</reference>